<organism evidence="2 3">
    <name type="scientific">Trypanosoma rangeli SC58</name>
    <dbReference type="NCBI Taxonomy" id="429131"/>
    <lineage>
        <taxon>Eukaryota</taxon>
        <taxon>Discoba</taxon>
        <taxon>Euglenozoa</taxon>
        <taxon>Kinetoplastea</taxon>
        <taxon>Metakinetoplastina</taxon>
        <taxon>Trypanosomatida</taxon>
        <taxon>Trypanosomatidae</taxon>
        <taxon>Trypanosoma</taxon>
        <taxon>Herpetosoma</taxon>
    </lineage>
</organism>
<name>A0A061IYB6_TRYRA</name>
<keyword evidence="3" id="KW-1185">Reference proteome</keyword>
<dbReference type="OrthoDB" id="250119at2759"/>
<reference evidence="2 3" key="1">
    <citation type="submission" date="2013-07" db="EMBL/GenBank/DDBJ databases">
        <authorList>
            <person name="Stoco P.H."/>
            <person name="Wagner G."/>
            <person name="Gerber A."/>
            <person name="Zaha A."/>
            <person name="Thompson C."/>
            <person name="Bartholomeu D.C."/>
            <person name="Luckemeyer D.D."/>
            <person name="Bahia D."/>
            <person name="Loreto E."/>
            <person name="Prestes E.B."/>
            <person name="Lima F.M."/>
            <person name="Rodrigues-Luiz G."/>
            <person name="Vallejo G.A."/>
            <person name="Filho J.F."/>
            <person name="Monteiro K.M."/>
            <person name="Tyler K.M."/>
            <person name="de Almeida L.G."/>
            <person name="Ortiz M.F."/>
            <person name="Siervo M.A."/>
            <person name="de Moraes M.H."/>
            <person name="Cunha O.L."/>
            <person name="Mendonca-Neto R."/>
            <person name="Silva R."/>
            <person name="Teixeira S.M."/>
            <person name="Murta S.M."/>
            <person name="Sincero T.C."/>
            <person name="Mendes T.A."/>
            <person name="Urmenyi T.P."/>
            <person name="Silva V.G."/>
            <person name="da Rocha W.D."/>
            <person name="Andersson B."/>
            <person name="Romanha A.J."/>
            <person name="Steindel M."/>
            <person name="de Vasconcelos A.T."/>
            <person name="Grisard E.C."/>
        </authorList>
    </citation>
    <scope>NUCLEOTIDE SEQUENCE [LARGE SCALE GENOMIC DNA]</scope>
    <source>
        <strain evidence="2 3">SC58</strain>
    </source>
</reference>
<protein>
    <submittedName>
        <fullName evidence="2">Uncharacterized protein</fullName>
    </submittedName>
</protein>
<gene>
    <name evidence="2" type="ORF">TRSC58_04175</name>
</gene>
<accession>A0A061IYB6</accession>
<evidence type="ECO:0000256" key="1">
    <source>
        <dbReference type="SAM" id="Coils"/>
    </source>
</evidence>
<comment type="caution">
    <text evidence="2">The sequence shown here is derived from an EMBL/GenBank/DDBJ whole genome shotgun (WGS) entry which is preliminary data.</text>
</comment>
<evidence type="ECO:0000313" key="3">
    <source>
        <dbReference type="Proteomes" id="UP000031737"/>
    </source>
</evidence>
<proteinExistence type="predicted"/>
<sequence length="145" mass="16827">MSEVAVLKATTFHLQTALQDAQRNMEVVTAAKDEEINRLCNLLDAHFIPHRKTIEGEVTTYEGTIAILSEKVGELTREMEVREQLALENETHLKARIANQEEVIEALQEDLRRSEARRREEVRSVEEEVSRLKKTLEIHFIPYEM</sequence>
<dbReference type="VEuPathDB" id="TriTrypDB:TRSC58_04175"/>
<dbReference type="AlphaFoldDB" id="A0A061IYB6"/>
<dbReference type="EMBL" id="AUPL01004175">
    <property type="protein sequence ID" value="ESL08128.1"/>
    <property type="molecule type" value="Genomic_DNA"/>
</dbReference>
<evidence type="ECO:0000313" key="2">
    <source>
        <dbReference type="EMBL" id="ESL08128.1"/>
    </source>
</evidence>
<feature type="coiled-coil region" evidence="1">
    <location>
        <begin position="90"/>
        <end position="135"/>
    </location>
</feature>
<dbReference type="Proteomes" id="UP000031737">
    <property type="component" value="Unassembled WGS sequence"/>
</dbReference>
<keyword evidence="1" id="KW-0175">Coiled coil</keyword>